<gene>
    <name evidence="2" type="ORF">NG792_08225</name>
</gene>
<comment type="caution">
    <text evidence="2">The sequence shown here is derived from an EMBL/GenBank/DDBJ whole genome shotgun (WGS) entry which is preliminary data.</text>
</comment>
<dbReference type="PANTHER" id="PTHR10098">
    <property type="entry name" value="RAPSYN-RELATED"/>
    <property type="match status" value="1"/>
</dbReference>
<reference evidence="2 3" key="1">
    <citation type="journal article" date="2022" name="Front. Microbiol.">
        <title>High genomic differentiation and limited gene flow indicate recent cryptic speciation within the genus Laspinema (cyanobacteria).</title>
        <authorList>
            <person name="Stanojkovic A."/>
            <person name="Skoupy S."/>
            <person name="Skaloud P."/>
            <person name="Dvorak P."/>
        </authorList>
    </citation>
    <scope>NUCLEOTIDE SEQUENCE [LARGE SCALE GENOMIC DNA]</scope>
    <source>
        <strain evidence="2 3">D3b</strain>
    </source>
</reference>
<feature type="domain" description="CHAT" evidence="1">
    <location>
        <begin position="340"/>
        <end position="599"/>
    </location>
</feature>
<dbReference type="Proteomes" id="UP001525961">
    <property type="component" value="Unassembled WGS sequence"/>
</dbReference>
<protein>
    <submittedName>
        <fullName evidence="2">CHAT domain-containing protein</fullName>
    </submittedName>
</protein>
<organism evidence="2 3">
    <name type="scientific">Laspinema olomoucense D3b</name>
    <dbReference type="NCBI Taxonomy" id="2953688"/>
    <lineage>
        <taxon>Bacteria</taxon>
        <taxon>Bacillati</taxon>
        <taxon>Cyanobacteriota</taxon>
        <taxon>Cyanophyceae</taxon>
        <taxon>Oscillatoriophycideae</taxon>
        <taxon>Oscillatoriales</taxon>
        <taxon>Laspinemataceae</taxon>
        <taxon>Laspinema</taxon>
        <taxon>Laspinema olomoucense</taxon>
    </lineage>
</organism>
<evidence type="ECO:0000313" key="3">
    <source>
        <dbReference type="Proteomes" id="UP001525961"/>
    </source>
</evidence>
<dbReference type="SUPFAM" id="SSF81901">
    <property type="entry name" value="HCP-like"/>
    <property type="match status" value="1"/>
</dbReference>
<dbReference type="InterPro" id="IPR024983">
    <property type="entry name" value="CHAT_dom"/>
</dbReference>
<dbReference type="Pfam" id="PF12770">
    <property type="entry name" value="CHAT"/>
    <property type="match status" value="1"/>
</dbReference>
<dbReference type="InterPro" id="IPR011990">
    <property type="entry name" value="TPR-like_helical_dom_sf"/>
</dbReference>
<name>A0ABT2N4U8_9CYAN</name>
<evidence type="ECO:0000313" key="2">
    <source>
        <dbReference type="EMBL" id="MCT7977688.1"/>
    </source>
</evidence>
<dbReference type="Gene3D" id="1.25.40.10">
    <property type="entry name" value="Tetratricopeptide repeat domain"/>
    <property type="match status" value="1"/>
</dbReference>
<evidence type="ECO:0000259" key="1">
    <source>
        <dbReference type="Pfam" id="PF12770"/>
    </source>
</evidence>
<proteinExistence type="predicted"/>
<accession>A0ABT2N4U8</accession>
<sequence>MGLLTTLSISTETLSTEVYSELIDKAIKGDITAAERAVQIAPSNSYRSKAVIILANLVQTNDPNRAIRLYQSIINQTDENDTYIMAQLNLLSLLIKQQPVTEQILEIIDELKHGISTDSERIHFSYSLIQIELYQEALNILNQVSESKFLSYSLGLRARTNELQGNIESAKDKFYQAYAIAESQQDSEALFRWAWGLARTYSQMDNTESAILMYSDALSHIKFSSLDFEEIEPIYQEFLDILLKPDASTEQLQLAQSVIEQKQSTEVSIFFDEICLESDLISISEPDSIVIYPILLPNRLMVLSVRENSYQIHQVSITEAEFQQFTDNFYENIQDIDSKEFSEKLYDWLIKPLNLSGEVKTLIFRLDNQFRRLPLATMHDGESYAITRYEILISQGLLSKPKTIKNEILAGGITESHQAFNELPKVEVEIETIQQLAPHSLSLLNQDFTLENLRKRLEKNYYPIVHLATHGKFSSSFEETFLLTWNGKLNIRELEKLLTLNSKPIELLVLSACETAVGDEKATLGLAGLAARAGARFTLATLWAVDDEATALFMNEFYKYLFQHGLSPSESLSKAQLNLINTPRFSHPFFWAGFVLIGQ</sequence>
<keyword evidence="3" id="KW-1185">Reference proteome</keyword>
<dbReference type="EMBL" id="JAMXFA010000008">
    <property type="protein sequence ID" value="MCT7977688.1"/>
    <property type="molecule type" value="Genomic_DNA"/>
</dbReference>